<evidence type="ECO:0000313" key="2">
    <source>
        <dbReference type="Proteomes" id="UP000288216"/>
    </source>
</evidence>
<dbReference type="AlphaFoldDB" id="A0A401NPG2"/>
<organism evidence="1 2">
    <name type="scientific">Scyliorhinus torazame</name>
    <name type="common">Cloudy catshark</name>
    <name type="synonym">Catulus torazame</name>
    <dbReference type="NCBI Taxonomy" id="75743"/>
    <lineage>
        <taxon>Eukaryota</taxon>
        <taxon>Metazoa</taxon>
        <taxon>Chordata</taxon>
        <taxon>Craniata</taxon>
        <taxon>Vertebrata</taxon>
        <taxon>Chondrichthyes</taxon>
        <taxon>Elasmobranchii</taxon>
        <taxon>Galeomorphii</taxon>
        <taxon>Galeoidea</taxon>
        <taxon>Carcharhiniformes</taxon>
        <taxon>Scyliorhinidae</taxon>
        <taxon>Scyliorhinus</taxon>
    </lineage>
</organism>
<evidence type="ECO:0000313" key="1">
    <source>
        <dbReference type="EMBL" id="GCB62788.1"/>
    </source>
</evidence>
<dbReference type="InterPro" id="IPR010994">
    <property type="entry name" value="RuvA_2-like"/>
</dbReference>
<dbReference type="InterPro" id="IPR036691">
    <property type="entry name" value="Endo/exonu/phosph_ase_sf"/>
</dbReference>
<dbReference type="Proteomes" id="UP000288216">
    <property type="component" value="Unassembled WGS sequence"/>
</dbReference>
<gene>
    <name evidence="1" type="ORF">scyTo_0011519</name>
</gene>
<dbReference type="GO" id="GO:0005886">
    <property type="term" value="C:plasma membrane"/>
    <property type="evidence" value="ECO:0007669"/>
    <property type="project" value="TreeGrafter"/>
</dbReference>
<dbReference type="SUPFAM" id="SSF56219">
    <property type="entry name" value="DNase I-like"/>
    <property type="match status" value="1"/>
</dbReference>
<dbReference type="PANTHER" id="PTHR21180">
    <property type="entry name" value="ENDONUCLEASE/EXONUCLEASE/PHOSPHATASE FAMILY DOMAIN-CONTAINING PROTEIN 1"/>
    <property type="match status" value="1"/>
</dbReference>
<evidence type="ECO:0008006" key="3">
    <source>
        <dbReference type="Google" id="ProtNLM"/>
    </source>
</evidence>
<dbReference type="Gene3D" id="1.10.150.320">
    <property type="entry name" value="Photosystem II 12 kDa extrinsic protein"/>
    <property type="match status" value="1"/>
</dbReference>
<protein>
    <recommendedName>
        <fullName evidence="3">Endonuclease/exonuclease/phosphatase family domain-containing protein 1</fullName>
    </recommendedName>
</protein>
<dbReference type="STRING" id="75743.A0A401NPG2"/>
<accession>A0A401NPG2</accession>
<dbReference type="InterPro" id="IPR051675">
    <property type="entry name" value="Endo/Exo/Phosphatase_dom_1"/>
</dbReference>
<comment type="caution">
    <text evidence="1">The sequence shown here is derived from an EMBL/GenBank/DDBJ whole genome shotgun (WGS) entry which is preliminary data.</text>
</comment>
<proteinExistence type="predicted"/>
<keyword evidence="2" id="KW-1185">Reference proteome</keyword>
<dbReference type="OMA" id="MSAGAWE"/>
<sequence length="523" mass="59016">MGYQLSCHRPQCDPGPQHLKGRKRQKGPDLSATCSFAHNLAAHHRVNINTASEEELMTLQGINRTLAHNIVLYRRVIGGFRKIEDMALVTGVGATKLQLIRPEICVRGRDSSQSMENLSTFDLLSSTKLNINITSEKQLTASLRITKDLARCIVCHRTVHGPFKNVDDLLQVMGMDESLLSTIRSKLTVTLPRPISSHSCVRLEDRPGQISSYYSLQNLSLNPRIRDRPSLIRPPAEAFTGTFDGKKVVRIGTWNLQSLTLDKVNNPGVREVICLTLLENGIKLLAIQEVLHEDVLDKMCLELEKPTIATVQEWTGDRGRWKYVVLDTSQGQEKQGVERVAFLWDTNSGLELERAVSLEKLLEQDNGHQPYSQPLLGRFKMGVLPLNLINVHLQAKQDTGIVSDIPHQSLQMDMLRAHLADQKQLVILGHFGLQPNAIEFNILRENHFQHCVPSDVFTNISCRNKNGDVAQDNIWWNEHLQTASTGRWGVIRQGLSSPWIPNGWKWGGIVSQHCPVWMEFFID</sequence>
<dbReference type="Gene3D" id="3.60.10.10">
    <property type="entry name" value="Endonuclease/exonuclease/phosphatase"/>
    <property type="match status" value="1"/>
</dbReference>
<name>A0A401NPG2_SCYTO</name>
<dbReference type="PANTHER" id="PTHR21180:SF32">
    <property type="entry name" value="ENDONUCLEASE_EXONUCLEASE_PHOSPHATASE FAMILY DOMAIN-CONTAINING PROTEIN 1"/>
    <property type="match status" value="1"/>
</dbReference>
<dbReference type="OrthoDB" id="6237065at2759"/>
<dbReference type="Pfam" id="PF12836">
    <property type="entry name" value="HHH_3"/>
    <property type="match status" value="2"/>
</dbReference>
<dbReference type="EMBL" id="BFAA01005263">
    <property type="protein sequence ID" value="GCB62788.1"/>
    <property type="molecule type" value="Genomic_DNA"/>
</dbReference>
<reference evidence="1 2" key="1">
    <citation type="journal article" date="2018" name="Nat. Ecol. Evol.">
        <title>Shark genomes provide insights into elasmobranch evolution and the origin of vertebrates.</title>
        <authorList>
            <person name="Hara Y"/>
            <person name="Yamaguchi K"/>
            <person name="Onimaru K"/>
            <person name="Kadota M"/>
            <person name="Koyanagi M"/>
            <person name="Keeley SD"/>
            <person name="Tatsumi K"/>
            <person name="Tanaka K"/>
            <person name="Motone F"/>
            <person name="Kageyama Y"/>
            <person name="Nozu R"/>
            <person name="Adachi N"/>
            <person name="Nishimura O"/>
            <person name="Nakagawa R"/>
            <person name="Tanegashima C"/>
            <person name="Kiyatake I"/>
            <person name="Matsumoto R"/>
            <person name="Murakumo K"/>
            <person name="Nishida K"/>
            <person name="Terakita A"/>
            <person name="Kuratani S"/>
            <person name="Sato K"/>
            <person name="Hyodo S Kuraku.S."/>
        </authorList>
    </citation>
    <scope>NUCLEOTIDE SEQUENCE [LARGE SCALE GENOMIC DNA]</scope>
</reference>
<dbReference type="Gene3D" id="1.10.150.280">
    <property type="entry name" value="AF1531-like domain"/>
    <property type="match status" value="1"/>
</dbReference>
<dbReference type="SUPFAM" id="SSF47781">
    <property type="entry name" value="RuvA domain 2-like"/>
    <property type="match status" value="2"/>
</dbReference>